<dbReference type="Proteomes" id="UP000010878">
    <property type="component" value="Chromosome"/>
</dbReference>
<evidence type="ECO:0008006" key="4">
    <source>
        <dbReference type="Google" id="ProtNLM"/>
    </source>
</evidence>
<dbReference type="eggNOG" id="arCOG06181">
    <property type="taxonomic scope" value="Archaea"/>
</dbReference>
<dbReference type="OrthoDB" id="115386at2157"/>
<evidence type="ECO:0000313" key="3">
    <source>
        <dbReference type="Proteomes" id="UP000010878"/>
    </source>
</evidence>
<keyword evidence="3" id="KW-1185">Reference proteome</keyword>
<dbReference type="AlphaFoldDB" id="L0JVS7"/>
<feature type="compositionally biased region" description="Acidic residues" evidence="1">
    <location>
        <begin position="38"/>
        <end position="59"/>
    </location>
</feature>
<proteinExistence type="predicted"/>
<accession>L0JVS7</accession>
<dbReference type="EMBL" id="CP003929">
    <property type="protein sequence ID" value="AGB36400.1"/>
    <property type="molecule type" value="Genomic_DNA"/>
</dbReference>
<dbReference type="KEGG" id="nou:Natoc_0538"/>
<protein>
    <recommendedName>
        <fullName evidence="4">Thioredoxin domain-containing protein</fullName>
    </recommendedName>
</protein>
<name>L0JVS7_9EURY</name>
<sequence length="226" mass="24799">MERRDRESAENRERIRGGTTRRRRLLAALGTTALAGCLEDDEDDAEREADHDAESEEPPFELRTVDAPGSEDRTAIVPGEDRVTFLNATRLMCPTSEGLIETIADARDELESRDDITLDEDVRFVSLVDPRSGPDPTPEELADWWVEHGGEWTIGIDEDGSINDHYEISGFPTVLALGTDDDVHWRDTGGTGSSNMVTGIERALEAAPDVASPEDDTDGATDESDD</sequence>
<dbReference type="HOGENOM" id="CLU_090892_1_0_2"/>
<evidence type="ECO:0000313" key="2">
    <source>
        <dbReference type="EMBL" id="AGB36400.1"/>
    </source>
</evidence>
<gene>
    <name evidence="2" type="ORF">Natoc_0538</name>
</gene>
<dbReference type="RefSeq" id="WP_015319855.1">
    <property type="nucleotide sequence ID" value="NC_019974.1"/>
</dbReference>
<organism evidence="2 3">
    <name type="scientific">Natronococcus occultus SP4</name>
    <dbReference type="NCBI Taxonomy" id="694430"/>
    <lineage>
        <taxon>Archaea</taxon>
        <taxon>Methanobacteriati</taxon>
        <taxon>Methanobacteriota</taxon>
        <taxon>Stenosarchaea group</taxon>
        <taxon>Halobacteria</taxon>
        <taxon>Halobacteriales</taxon>
        <taxon>Natrialbaceae</taxon>
        <taxon>Natronococcus</taxon>
    </lineage>
</organism>
<feature type="region of interest" description="Disordered" evidence="1">
    <location>
        <begin position="1"/>
        <end position="21"/>
    </location>
</feature>
<reference evidence="2 3" key="1">
    <citation type="submission" date="2012-11" db="EMBL/GenBank/DDBJ databases">
        <title>FINISHED of Natronococcus occultus SP4, DSM 3396.</title>
        <authorList>
            <consortium name="DOE Joint Genome Institute"/>
            <person name="Eisen J."/>
            <person name="Huntemann M."/>
            <person name="Wei C.-L."/>
            <person name="Han J."/>
            <person name="Detter J.C."/>
            <person name="Han C."/>
            <person name="Tapia R."/>
            <person name="Chen A."/>
            <person name="Kyrpides N."/>
            <person name="Mavromatis K."/>
            <person name="Markowitz V."/>
            <person name="Szeto E."/>
            <person name="Ivanova N."/>
            <person name="Mikhailova N."/>
            <person name="Ovchinnikova G."/>
            <person name="Pagani I."/>
            <person name="Pati A."/>
            <person name="Goodwin L."/>
            <person name="Nordberg H.P."/>
            <person name="Cantor M.N."/>
            <person name="Hua S.X."/>
            <person name="Woyke T."/>
            <person name="Eisen J."/>
            <person name="Klenk H.-P."/>
            <person name="Klenk H.-P."/>
        </authorList>
    </citation>
    <scope>NUCLEOTIDE SEQUENCE [LARGE SCALE GENOMIC DNA]</scope>
    <source>
        <strain evidence="2 3">SP4</strain>
    </source>
</reference>
<feature type="compositionally biased region" description="Basic and acidic residues" evidence="1">
    <location>
        <begin position="1"/>
        <end position="16"/>
    </location>
</feature>
<dbReference type="Gene3D" id="3.40.30.10">
    <property type="entry name" value="Glutaredoxin"/>
    <property type="match status" value="1"/>
</dbReference>
<feature type="region of interest" description="Disordered" evidence="1">
    <location>
        <begin position="204"/>
        <end position="226"/>
    </location>
</feature>
<dbReference type="InterPro" id="IPR036249">
    <property type="entry name" value="Thioredoxin-like_sf"/>
</dbReference>
<dbReference type="GeneID" id="14405566"/>
<feature type="region of interest" description="Disordered" evidence="1">
    <location>
        <begin position="36"/>
        <end position="74"/>
    </location>
</feature>
<dbReference type="SUPFAM" id="SSF52833">
    <property type="entry name" value="Thioredoxin-like"/>
    <property type="match status" value="1"/>
</dbReference>
<evidence type="ECO:0000256" key="1">
    <source>
        <dbReference type="SAM" id="MobiDB-lite"/>
    </source>
</evidence>
<feature type="compositionally biased region" description="Acidic residues" evidence="1">
    <location>
        <begin position="212"/>
        <end position="226"/>
    </location>
</feature>